<dbReference type="Pfam" id="PF00067">
    <property type="entry name" value="p450"/>
    <property type="match status" value="1"/>
</dbReference>
<dbReference type="GO" id="GO:0005506">
    <property type="term" value="F:iron ion binding"/>
    <property type="evidence" value="ECO:0007669"/>
    <property type="project" value="InterPro"/>
</dbReference>
<keyword evidence="1" id="KW-0560">Oxidoreductase</keyword>
<keyword evidence="1" id="KW-0479">Metal-binding</keyword>
<dbReference type="GO" id="GO:0020037">
    <property type="term" value="F:heme binding"/>
    <property type="evidence" value="ECO:0007669"/>
    <property type="project" value="InterPro"/>
</dbReference>
<proteinExistence type="inferred from homology"/>
<dbReference type="SUPFAM" id="SSF48264">
    <property type="entry name" value="Cytochrome P450"/>
    <property type="match status" value="1"/>
</dbReference>
<dbReference type="AlphaFoldDB" id="A0A9W7MGX5"/>
<dbReference type="PROSITE" id="PS00086">
    <property type="entry name" value="CYTOCHROME_P450"/>
    <property type="match status" value="1"/>
</dbReference>
<dbReference type="GO" id="GO:0004497">
    <property type="term" value="F:monooxygenase activity"/>
    <property type="evidence" value="ECO:0007669"/>
    <property type="project" value="UniProtKB-KW"/>
</dbReference>
<evidence type="ECO:0000256" key="1">
    <source>
        <dbReference type="RuleBase" id="RU000461"/>
    </source>
</evidence>
<dbReference type="Proteomes" id="UP001165190">
    <property type="component" value="Unassembled WGS sequence"/>
</dbReference>
<protein>
    <recommendedName>
        <fullName evidence="4">Cytochrome P450</fullName>
    </recommendedName>
</protein>
<organism evidence="2 3">
    <name type="scientific">Hibiscus trionum</name>
    <name type="common">Flower of an hour</name>
    <dbReference type="NCBI Taxonomy" id="183268"/>
    <lineage>
        <taxon>Eukaryota</taxon>
        <taxon>Viridiplantae</taxon>
        <taxon>Streptophyta</taxon>
        <taxon>Embryophyta</taxon>
        <taxon>Tracheophyta</taxon>
        <taxon>Spermatophyta</taxon>
        <taxon>Magnoliopsida</taxon>
        <taxon>eudicotyledons</taxon>
        <taxon>Gunneridae</taxon>
        <taxon>Pentapetalae</taxon>
        <taxon>rosids</taxon>
        <taxon>malvids</taxon>
        <taxon>Malvales</taxon>
        <taxon>Malvaceae</taxon>
        <taxon>Malvoideae</taxon>
        <taxon>Hibiscus</taxon>
    </lineage>
</organism>
<keyword evidence="1" id="KW-0349">Heme</keyword>
<comment type="caution">
    <text evidence="2">The sequence shown here is derived from an EMBL/GenBank/DDBJ whole genome shotgun (WGS) entry which is preliminary data.</text>
</comment>
<name>A0A9W7MGX5_HIBTR</name>
<dbReference type="OrthoDB" id="1002392at2759"/>
<evidence type="ECO:0000313" key="3">
    <source>
        <dbReference type="Proteomes" id="UP001165190"/>
    </source>
</evidence>
<evidence type="ECO:0000313" key="2">
    <source>
        <dbReference type="EMBL" id="GMI99589.1"/>
    </source>
</evidence>
<comment type="similarity">
    <text evidence="1">Belongs to the cytochrome P450 family.</text>
</comment>
<keyword evidence="1" id="KW-0408">Iron</keyword>
<keyword evidence="1" id="KW-0503">Monooxygenase</keyword>
<dbReference type="EMBL" id="BSYR01000035">
    <property type="protein sequence ID" value="GMI99589.1"/>
    <property type="molecule type" value="Genomic_DNA"/>
</dbReference>
<dbReference type="InterPro" id="IPR036396">
    <property type="entry name" value="Cyt_P450_sf"/>
</dbReference>
<dbReference type="InterPro" id="IPR001128">
    <property type="entry name" value="Cyt_P450"/>
</dbReference>
<dbReference type="GO" id="GO:0016705">
    <property type="term" value="F:oxidoreductase activity, acting on paired donors, with incorporation or reduction of molecular oxygen"/>
    <property type="evidence" value="ECO:0007669"/>
    <property type="project" value="InterPro"/>
</dbReference>
<reference evidence="2" key="1">
    <citation type="submission" date="2023-05" db="EMBL/GenBank/DDBJ databases">
        <title>Genome and transcriptome analyses reveal genes involved in the formation of fine ridges on petal epidermal cells in Hibiscus trionum.</title>
        <authorList>
            <person name="Koshimizu S."/>
            <person name="Masuda S."/>
            <person name="Ishii T."/>
            <person name="Shirasu K."/>
            <person name="Hoshino A."/>
            <person name="Arita M."/>
        </authorList>
    </citation>
    <scope>NUCLEOTIDE SEQUENCE</scope>
    <source>
        <strain evidence="2">Hamamatsu line</strain>
    </source>
</reference>
<accession>A0A9W7MGX5</accession>
<keyword evidence="3" id="KW-1185">Reference proteome</keyword>
<sequence>MWYPAMDSCTNTSGIWFCTNTSFKTNYHVHDNKNQGQEQNAGSKFFMGFGSGVRLCAGAEFVKLQIAILLHHLVTNYRWTVMKDGKAVRQPGLLFPEGFYVRILNKNSNEIAAEW</sequence>
<evidence type="ECO:0008006" key="4">
    <source>
        <dbReference type="Google" id="ProtNLM"/>
    </source>
</evidence>
<dbReference type="Gene3D" id="1.10.630.10">
    <property type="entry name" value="Cytochrome P450"/>
    <property type="match status" value="1"/>
</dbReference>
<gene>
    <name evidence="2" type="ORF">HRI_003628200</name>
</gene>
<dbReference type="InterPro" id="IPR017972">
    <property type="entry name" value="Cyt_P450_CS"/>
</dbReference>